<name>A0A8H3GUJ5_9AGAM</name>
<feature type="region of interest" description="Disordered" evidence="7">
    <location>
        <begin position="114"/>
        <end position="178"/>
    </location>
</feature>
<dbReference type="InterPro" id="IPR048857">
    <property type="entry name" value="OTU1_Ubl"/>
</dbReference>
<organism evidence="9 10">
    <name type="scientific">Rhizoctonia solani</name>
    <dbReference type="NCBI Taxonomy" id="456999"/>
    <lineage>
        <taxon>Eukaryota</taxon>
        <taxon>Fungi</taxon>
        <taxon>Dikarya</taxon>
        <taxon>Basidiomycota</taxon>
        <taxon>Agaricomycotina</taxon>
        <taxon>Agaricomycetes</taxon>
        <taxon>Cantharellales</taxon>
        <taxon>Ceratobasidiaceae</taxon>
        <taxon>Rhizoctonia</taxon>
    </lineage>
</organism>
<dbReference type="SMART" id="SM00213">
    <property type="entry name" value="UBQ"/>
    <property type="match status" value="2"/>
</dbReference>
<protein>
    <recommendedName>
        <fullName evidence="2">ubiquitinyl hydrolase 1</fullName>
        <ecNumber evidence="2">3.4.19.12</ecNumber>
    </recommendedName>
</protein>
<dbReference type="InterPro" id="IPR000626">
    <property type="entry name" value="Ubiquitin-like_dom"/>
</dbReference>
<evidence type="ECO:0000256" key="3">
    <source>
        <dbReference type="ARBA" id="ARBA00022670"/>
    </source>
</evidence>
<evidence type="ECO:0000259" key="8">
    <source>
        <dbReference type="PROSITE" id="PS50053"/>
    </source>
</evidence>
<comment type="caution">
    <text evidence="9">The sequence shown here is derived from an EMBL/GenBank/DDBJ whole genome shotgun (WGS) entry which is preliminary data.</text>
</comment>
<keyword evidence="4" id="KW-0833">Ubl conjugation pathway</keyword>
<evidence type="ECO:0000256" key="2">
    <source>
        <dbReference type="ARBA" id="ARBA00012759"/>
    </source>
</evidence>
<gene>
    <name evidence="9" type="ORF">RDB_LOCUS165808</name>
</gene>
<sequence>MQVRVKLITGEVILIELDDSATVGDLQDALEAKGRPYKNLLRFGKKLHENRDQLLSELGLTEDSEIHAINRKEPEEPAMIKIKVKSILTGRSYEMEFAPTAKVSDVKKELEDRGLIPHGPGYGSSSLVKGRKQLTDKETLDSNGVEDGDELILVLRTTGGGPGGAEAEVEGEVEVDDK</sequence>
<evidence type="ECO:0000256" key="4">
    <source>
        <dbReference type="ARBA" id="ARBA00022786"/>
    </source>
</evidence>
<dbReference type="PROSITE" id="PS50053">
    <property type="entry name" value="UBIQUITIN_2"/>
    <property type="match status" value="2"/>
</dbReference>
<keyword evidence="3" id="KW-0645">Protease</keyword>
<comment type="catalytic activity">
    <reaction evidence="1">
        <text>Thiol-dependent hydrolysis of ester, thioester, amide, peptide and isopeptide bonds formed by the C-terminal Gly of ubiquitin (a 76-residue protein attached to proteins as an intracellular targeting signal).</text>
        <dbReference type="EC" id="3.4.19.12"/>
    </reaction>
</comment>
<reference evidence="9" key="1">
    <citation type="submission" date="2021-01" db="EMBL/GenBank/DDBJ databases">
        <authorList>
            <person name="Kaushik A."/>
        </authorList>
    </citation>
    <scope>NUCLEOTIDE SEQUENCE</scope>
    <source>
        <strain evidence="9">AG3-T5</strain>
    </source>
</reference>
<accession>A0A8H3GUJ5</accession>
<evidence type="ECO:0000256" key="5">
    <source>
        <dbReference type="ARBA" id="ARBA00022801"/>
    </source>
</evidence>
<dbReference type="InterPro" id="IPR029071">
    <property type="entry name" value="Ubiquitin-like_domsf"/>
</dbReference>
<dbReference type="EC" id="3.4.19.12" evidence="2"/>
<keyword evidence="5" id="KW-0378">Hydrolase</keyword>
<dbReference type="EMBL" id="CAJMWW010000327">
    <property type="protein sequence ID" value="CAE6467034.1"/>
    <property type="molecule type" value="Genomic_DNA"/>
</dbReference>
<dbReference type="AlphaFoldDB" id="A0A8H3GUJ5"/>
<evidence type="ECO:0000313" key="9">
    <source>
        <dbReference type="EMBL" id="CAE6467034.1"/>
    </source>
</evidence>
<feature type="domain" description="Ubiquitin-like" evidence="8">
    <location>
        <begin position="1"/>
        <end position="75"/>
    </location>
</feature>
<proteinExistence type="predicted"/>
<feature type="compositionally biased region" description="Acidic residues" evidence="7">
    <location>
        <begin position="167"/>
        <end position="178"/>
    </location>
</feature>
<evidence type="ECO:0000313" key="10">
    <source>
        <dbReference type="Proteomes" id="UP000663841"/>
    </source>
</evidence>
<dbReference type="Proteomes" id="UP000663841">
    <property type="component" value="Unassembled WGS sequence"/>
</dbReference>
<feature type="domain" description="Ubiquitin-like" evidence="8">
    <location>
        <begin position="80"/>
        <end position="160"/>
    </location>
</feature>
<dbReference type="CDD" id="cd17039">
    <property type="entry name" value="Ubl_ubiquitin_like"/>
    <property type="match status" value="2"/>
</dbReference>
<evidence type="ECO:0000256" key="7">
    <source>
        <dbReference type="SAM" id="MobiDB-lite"/>
    </source>
</evidence>
<dbReference type="Pfam" id="PF21403">
    <property type="entry name" value="OTU1_UBXL"/>
    <property type="match status" value="1"/>
</dbReference>
<dbReference type="Gene3D" id="3.10.20.90">
    <property type="entry name" value="Phosphatidylinositol 3-kinase Catalytic Subunit, Chain A, domain 1"/>
    <property type="match status" value="2"/>
</dbReference>
<dbReference type="SUPFAM" id="SSF54236">
    <property type="entry name" value="Ubiquitin-like"/>
    <property type="match status" value="2"/>
</dbReference>
<evidence type="ECO:0000256" key="6">
    <source>
        <dbReference type="ARBA" id="ARBA00022807"/>
    </source>
</evidence>
<evidence type="ECO:0000256" key="1">
    <source>
        <dbReference type="ARBA" id="ARBA00000707"/>
    </source>
</evidence>
<keyword evidence="6" id="KW-0788">Thiol protease</keyword>